<dbReference type="Gene3D" id="3.30.70.1060">
    <property type="entry name" value="Dimeric alpha+beta barrel"/>
    <property type="match status" value="1"/>
</dbReference>
<dbReference type="EMBL" id="JASZZN010000017">
    <property type="protein sequence ID" value="MDM4017964.1"/>
    <property type="molecule type" value="Genomic_DNA"/>
</dbReference>
<comment type="similarity">
    <text evidence="1">Belongs to the YciI family.</text>
</comment>
<evidence type="ECO:0000259" key="2">
    <source>
        <dbReference type="Pfam" id="PF03795"/>
    </source>
</evidence>
<dbReference type="Pfam" id="PF03795">
    <property type="entry name" value="YCII"/>
    <property type="match status" value="1"/>
</dbReference>
<accession>A0ABT7PN89</accession>
<protein>
    <submittedName>
        <fullName evidence="3">YciI family protein</fullName>
    </submittedName>
</protein>
<dbReference type="RefSeq" id="WP_149497582.1">
    <property type="nucleotide sequence ID" value="NZ_JAJMQV010000186.1"/>
</dbReference>
<dbReference type="SUPFAM" id="SSF54909">
    <property type="entry name" value="Dimeric alpha+beta barrel"/>
    <property type="match status" value="1"/>
</dbReference>
<gene>
    <name evidence="3" type="ORF">QTN89_21130</name>
</gene>
<dbReference type="PANTHER" id="PTHR35174">
    <property type="entry name" value="BLL7171 PROTEIN-RELATED"/>
    <property type="match status" value="1"/>
</dbReference>
<name>A0ABT7PN89_9BACT</name>
<dbReference type="InterPro" id="IPR011008">
    <property type="entry name" value="Dimeric_a/b-barrel"/>
</dbReference>
<evidence type="ECO:0000313" key="4">
    <source>
        <dbReference type="Proteomes" id="UP001239462"/>
    </source>
</evidence>
<dbReference type="PANTHER" id="PTHR35174:SF3">
    <property type="entry name" value="BLL7171 PROTEIN"/>
    <property type="match status" value="1"/>
</dbReference>
<dbReference type="Proteomes" id="UP001239462">
    <property type="component" value="Unassembled WGS sequence"/>
</dbReference>
<sequence>MKFVCLGYIDETKWESMSEEESRQIMEQCLAYDDELRRGGHFIGGEALQSARHSVTLRMKNGAADVIDGPYAETKETLGGILLLEARDLNHAISLMSQHPGVRVGPFEIRPADEEVNALVAARHEAFNQSIEGTDQ</sequence>
<reference evidence="3 4" key="1">
    <citation type="submission" date="2023-06" db="EMBL/GenBank/DDBJ databases">
        <title>Roseiconus lacunae JC819 isolated from Gulf of Mannar region, Tamil Nadu.</title>
        <authorList>
            <person name="Pk S."/>
            <person name="Ch S."/>
            <person name="Ch V.R."/>
        </authorList>
    </citation>
    <scope>NUCLEOTIDE SEQUENCE [LARGE SCALE GENOMIC DNA]</scope>
    <source>
        <strain evidence="3 4">JC819</strain>
    </source>
</reference>
<dbReference type="InterPro" id="IPR005545">
    <property type="entry name" value="YCII"/>
</dbReference>
<evidence type="ECO:0000313" key="3">
    <source>
        <dbReference type="EMBL" id="MDM4017964.1"/>
    </source>
</evidence>
<proteinExistence type="inferred from homology"/>
<comment type="caution">
    <text evidence="3">The sequence shown here is derived from an EMBL/GenBank/DDBJ whole genome shotgun (WGS) entry which is preliminary data.</text>
</comment>
<evidence type="ECO:0000256" key="1">
    <source>
        <dbReference type="ARBA" id="ARBA00007689"/>
    </source>
</evidence>
<feature type="domain" description="YCII-related" evidence="2">
    <location>
        <begin position="1"/>
        <end position="111"/>
    </location>
</feature>
<keyword evidence="4" id="KW-1185">Reference proteome</keyword>
<organism evidence="3 4">
    <name type="scientific">Roseiconus lacunae</name>
    <dbReference type="NCBI Taxonomy" id="2605694"/>
    <lineage>
        <taxon>Bacteria</taxon>
        <taxon>Pseudomonadati</taxon>
        <taxon>Planctomycetota</taxon>
        <taxon>Planctomycetia</taxon>
        <taxon>Pirellulales</taxon>
        <taxon>Pirellulaceae</taxon>
        <taxon>Roseiconus</taxon>
    </lineage>
</organism>